<dbReference type="InterPro" id="IPR050327">
    <property type="entry name" value="Proton-linked_MCT"/>
</dbReference>
<dbReference type="AlphaFoldDB" id="Q98ER5"/>
<proteinExistence type="predicted"/>
<dbReference type="eggNOG" id="COG2814">
    <property type="taxonomic scope" value="Bacteria"/>
</dbReference>
<feature type="transmembrane region" description="Helical" evidence="4">
    <location>
        <begin position="335"/>
        <end position="361"/>
    </location>
</feature>
<dbReference type="EMBL" id="BA000012">
    <property type="protein sequence ID" value="BAB50852.1"/>
    <property type="molecule type" value="Genomic_DNA"/>
</dbReference>
<feature type="transmembrane region" description="Helical" evidence="4">
    <location>
        <begin position="102"/>
        <end position="120"/>
    </location>
</feature>
<dbReference type="CDD" id="cd17355">
    <property type="entry name" value="MFS_YcxA_like"/>
    <property type="match status" value="1"/>
</dbReference>
<feature type="transmembrane region" description="Helical" evidence="4">
    <location>
        <begin position="381"/>
        <end position="401"/>
    </location>
</feature>
<feature type="transmembrane region" description="Helical" evidence="4">
    <location>
        <begin position="70"/>
        <end position="90"/>
    </location>
</feature>
<reference evidence="6 7" key="1">
    <citation type="journal article" date="2000" name="DNA Res.">
        <title>Complete genome structure of the nitrogen-fixing symbiotic bacterium Mesorhizobium loti.</title>
        <authorList>
            <person name="Kaneko T."/>
            <person name="Nakamura Y."/>
            <person name="Sato S."/>
            <person name="Asamizu E."/>
            <person name="Kato T."/>
            <person name="Sasamoto S."/>
            <person name="Watanabe A."/>
            <person name="Idesawa K."/>
            <person name="Ishikawa A."/>
            <person name="Kawashima K."/>
            <person name="Kimura T."/>
            <person name="Kishida Y."/>
            <person name="Kiyokawa C."/>
            <person name="Kohara M."/>
            <person name="Matsumoto M."/>
            <person name="Matsuno A."/>
            <person name="Mochizuki Y."/>
            <person name="Nakayama S."/>
            <person name="Nakazaki N."/>
            <person name="Shimpo S."/>
            <person name="Sugimoto M."/>
            <person name="Takeuchi C."/>
            <person name="Yamada M."/>
            <person name="Tabata S."/>
        </authorList>
    </citation>
    <scope>NUCLEOTIDE SEQUENCE [LARGE SCALE GENOMIC DNA]</scope>
    <source>
        <strain evidence="7">LMG 29417 / CECT 9101 / MAFF 303099</strain>
    </source>
</reference>
<evidence type="ECO:0000256" key="3">
    <source>
        <dbReference type="ARBA" id="ARBA00023136"/>
    </source>
</evidence>
<dbReference type="SUPFAM" id="SSF103473">
    <property type="entry name" value="MFS general substrate transporter"/>
    <property type="match status" value="1"/>
</dbReference>
<feature type="transmembrane region" description="Helical" evidence="4">
    <location>
        <begin position="413"/>
        <end position="432"/>
    </location>
</feature>
<evidence type="ECO:0000256" key="4">
    <source>
        <dbReference type="SAM" id="Phobius"/>
    </source>
</evidence>
<dbReference type="Gene3D" id="1.20.1250.20">
    <property type="entry name" value="MFS general substrate transporter like domains"/>
    <property type="match status" value="2"/>
</dbReference>
<keyword evidence="3 4" id="KW-0472">Membrane</keyword>
<feature type="transmembrane region" description="Helical" evidence="4">
    <location>
        <begin position="126"/>
        <end position="146"/>
    </location>
</feature>
<feature type="transmembrane region" description="Helical" evidence="4">
    <location>
        <begin position="191"/>
        <end position="210"/>
    </location>
</feature>
<dbReference type="Pfam" id="PF07690">
    <property type="entry name" value="MFS_1"/>
    <property type="match status" value="1"/>
</dbReference>
<evidence type="ECO:0000256" key="2">
    <source>
        <dbReference type="ARBA" id="ARBA00022989"/>
    </source>
</evidence>
<evidence type="ECO:0000259" key="5">
    <source>
        <dbReference type="PROSITE" id="PS50850"/>
    </source>
</evidence>
<evidence type="ECO:0000256" key="1">
    <source>
        <dbReference type="ARBA" id="ARBA00022692"/>
    </source>
</evidence>
<evidence type="ECO:0000313" key="6">
    <source>
        <dbReference type="EMBL" id="BAB50852.1"/>
    </source>
</evidence>
<evidence type="ECO:0000313" key="7">
    <source>
        <dbReference type="Proteomes" id="UP000000552"/>
    </source>
</evidence>
<feature type="transmembrane region" description="Helical" evidence="4">
    <location>
        <begin position="293"/>
        <end position="314"/>
    </location>
</feature>
<keyword evidence="2 4" id="KW-1133">Transmembrane helix</keyword>
<feature type="domain" description="Major facilitator superfamily (MFS) profile" evidence="5">
    <location>
        <begin position="34"/>
        <end position="437"/>
    </location>
</feature>
<feature type="transmembrane region" description="Helical" evidence="4">
    <location>
        <begin position="256"/>
        <end position="281"/>
    </location>
</feature>
<organism evidence="6 7">
    <name type="scientific">Mesorhizobium japonicum (strain LMG 29417 / CECT 9101 / MAFF 303099)</name>
    <name type="common">Mesorhizobium loti (strain MAFF 303099)</name>
    <dbReference type="NCBI Taxonomy" id="266835"/>
    <lineage>
        <taxon>Bacteria</taxon>
        <taxon>Pseudomonadati</taxon>
        <taxon>Pseudomonadota</taxon>
        <taxon>Alphaproteobacteria</taxon>
        <taxon>Hyphomicrobiales</taxon>
        <taxon>Phyllobacteriaceae</taxon>
        <taxon>Mesorhizobium</taxon>
    </lineage>
</organism>
<accession>Q98ER5</accession>
<dbReference type="GO" id="GO:0022857">
    <property type="term" value="F:transmembrane transporter activity"/>
    <property type="evidence" value="ECO:0007669"/>
    <property type="project" value="InterPro"/>
</dbReference>
<gene>
    <name evidence="6" type="ordered locus">mll4118</name>
</gene>
<dbReference type="KEGG" id="mlo:mll4118"/>
<feature type="transmembrane region" description="Helical" evidence="4">
    <location>
        <begin position="31"/>
        <end position="50"/>
    </location>
</feature>
<dbReference type="PANTHER" id="PTHR11360">
    <property type="entry name" value="MONOCARBOXYLATE TRANSPORTER"/>
    <property type="match status" value="1"/>
</dbReference>
<sequence>MLPIGTYTYSHLCNVPVSNMIAQSRPFGQRYAFVVVGVIFLCLLIAAGLRSAPAVMMLPLENSFGWRRDVISLAAGVGILLYGLTGPFAAALMERIGLRRTLIASLLVMSGSTALSLLMTKPWHLFITWGVFSGIGSGAVASVLGATIVNRWFKTNRGLVMGLMSASSATGLLVFLPLLASLAQSGGWKPVAVAVAVATACLLPLVWLLVPERPASIGMVRYGAEADDVPPVPPASQGNFLAHTLNTLRRAAGTRVFWYLFATFFVCGFTTNGLVGTHLIAFCGDMGIGEVQAAGLLSMMGIFDLIGTTLSGWLTDRFDPRKLLGVYYAIRGLSLIYLPYSGFSATSLIIFAVLYGLDWIATVPPTLRLANEAFGDRSGPIVFGWIVAGHQVGAATAAAFGGTMRELQGNYELAFLIAGMTAIAAACISLLINTSRPAFDPEPQAA</sequence>
<dbReference type="Proteomes" id="UP000000552">
    <property type="component" value="Chromosome"/>
</dbReference>
<dbReference type="PROSITE" id="PS50850">
    <property type="entry name" value="MFS"/>
    <property type="match status" value="1"/>
</dbReference>
<protein>
    <submittedName>
        <fullName evidence="6">Transmembrane transport protein</fullName>
    </submittedName>
</protein>
<name>Q98ER5_RHILO</name>
<dbReference type="HOGENOM" id="CLU_001265_59_9_5"/>
<dbReference type="PANTHER" id="PTHR11360:SF284">
    <property type="entry name" value="EG:103B4.3 PROTEIN-RELATED"/>
    <property type="match status" value="1"/>
</dbReference>
<keyword evidence="1 4" id="KW-0812">Transmembrane</keyword>
<dbReference type="InterPro" id="IPR020846">
    <property type="entry name" value="MFS_dom"/>
</dbReference>
<dbReference type="InterPro" id="IPR036259">
    <property type="entry name" value="MFS_trans_sf"/>
</dbReference>
<dbReference type="InterPro" id="IPR011701">
    <property type="entry name" value="MFS"/>
</dbReference>
<feature type="transmembrane region" description="Helical" evidence="4">
    <location>
        <begin position="158"/>
        <end position="179"/>
    </location>
</feature>